<dbReference type="RefSeq" id="WP_171740577.1">
    <property type="nucleotide sequence ID" value="NZ_CP053435.1"/>
</dbReference>
<evidence type="ECO:0000313" key="2">
    <source>
        <dbReference type="Proteomes" id="UP000502756"/>
    </source>
</evidence>
<dbReference type="EMBL" id="CP053435">
    <property type="protein sequence ID" value="QJW90734.1"/>
    <property type="molecule type" value="Genomic_DNA"/>
</dbReference>
<dbReference type="AlphaFoldDB" id="A0A6M5YB23"/>
<dbReference type="KEGG" id="stae:HNV11_15765"/>
<gene>
    <name evidence="1" type="ORF">HNV11_15765</name>
</gene>
<organism evidence="1 2">
    <name type="scientific">Spirosoma taeanense</name>
    <dbReference type="NCBI Taxonomy" id="2735870"/>
    <lineage>
        <taxon>Bacteria</taxon>
        <taxon>Pseudomonadati</taxon>
        <taxon>Bacteroidota</taxon>
        <taxon>Cytophagia</taxon>
        <taxon>Cytophagales</taxon>
        <taxon>Cytophagaceae</taxon>
        <taxon>Spirosoma</taxon>
    </lineage>
</organism>
<accession>A0A6M5YB23</accession>
<sequence length="333" mass="37352">MLVTLCTIRQLPQALALGDSFSKQTSGAGSSQVVIGLADDPAHLPAGFQSPYPLFPLSEVLSSEKLASLSARYTPTEFAAACKPAFLQEIVRRYPQADTLVYADPNICFLGSTTPIFEKLREANLLLTPFITQAPADRRWPDEKFFQNVGLYSSDFMAFRRSTETDRFLAWWQDRVEPRANIAFCEGLCTDQLWLMHVPVFFLGVDVVKDPAWHVALWNLPHRTLRLEATGWKLADSGRPLLFANVKGLYNPDEGYFPNQNRLSLSNRPDVGALMTSYRQALAPVNASALTMVRPAYGEHPEPVVLRGWRRATVQSLRAVTRFLDELPLPVLR</sequence>
<keyword evidence="2" id="KW-1185">Reference proteome</keyword>
<dbReference type="Proteomes" id="UP000502756">
    <property type="component" value="Chromosome"/>
</dbReference>
<evidence type="ECO:0000313" key="1">
    <source>
        <dbReference type="EMBL" id="QJW90734.1"/>
    </source>
</evidence>
<name>A0A6M5YB23_9BACT</name>
<proteinExistence type="predicted"/>
<protein>
    <submittedName>
        <fullName evidence="1">Uncharacterized protein</fullName>
    </submittedName>
</protein>
<reference evidence="1 2" key="1">
    <citation type="submission" date="2020-05" db="EMBL/GenBank/DDBJ databases">
        <title>Genome sequencing of Spirosoma sp. TS118.</title>
        <authorList>
            <person name="Lee J.-H."/>
            <person name="Jeong S."/>
            <person name="Zhao L."/>
            <person name="Jung J.-H."/>
            <person name="Kim M.-K."/>
            <person name="Lim S."/>
        </authorList>
    </citation>
    <scope>NUCLEOTIDE SEQUENCE [LARGE SCALE GENOMIC DNA]</scope>
    <source>
        <strain evidence="1 2">TS118</strain>
    </source>
</reference>